<comment type="caution">
    <text evidence="1">The sequence shown here is derived from an EMBL/GenBank/DDBJ whole genome shotgun (WGS) entry which is preliminary data.</text>
</comment>
<sequence length="36" mass="3957">MLSAASKSQGYLMIDANQDVEEGDAYLYCPVAQFLD</sequence>
<evidence type="ECO:0008006" key="3">
    <source>
        <dbReference type="Google" id="ProtNLM"/>
    </source>
</evidence>
<proteinExistence type="predicted"/>
<organism evidence="1 2">
    <name type="scientific">Halomonas llamarensis</name>
    <dbReference type="NCBI Taxonomy" id="2945104"/>
    <lineage>
        <taxon>Bacteria</taxon>
        <taxon>Pseudomonadati</taxon>
        <taxon>Pseudomonadota</taxon>
        <taxon>Gammaproteobacteria</taxon>
        <taxon>Oceanospirillales</taxon>
        <taxon>Halomonadaceae</taxon>
        <taxon>Halomonas</taxon>
    </lineage>
</organism>
<dbReference type="EMBL" id="JAMJPJ010000005">
    <property type="protein sequence ID" value="MCL7929313.1"/>
    <property type="molecule type" value="Genomic_DNA"/>
</dbReference>
<dbReference type="Proteomes" id="UP001165308">
    <property type="component" value="Unassembled WGS sequence"/>
</dbReference>
<evidence type="ECO:0000313" key="2">
    <source>
        <dbReference type="Proteomes" id="UP001165308"/>
    </source>
</evidence>
<accession>A0ABT0SND7</accession>
<keyword evidence="2" id="KW-1185">Reference proteome</keyword>
<reference evidence="1" key="1">
    <citation type="submission" date="2022-05" db="EMBL/GenBank/DDBJ databases">
        <title>Halomonas geminus sp. nov. and Halomonas llamarensis sp. nov. isolated from high-altitude salars of the Atacama Desert.</title>
        <authorList>
            <person name="Hintersatz C."/>
            <person name="Rojas L.A."/>
            <person name="Wei T.-S."/>
            <person name="Kutschke S."/>
            <person name="Lehmann F."/>
            <person name="Jain R."/>
            <person name="Pollmann K."/>
        </authorList>
    </citation>
    <scope>NUCLEOTIDE SEQUENCE</scope>
    <source>
        <strain evidence="1">ATCHA</strain>
    </source>
</reference>
<name>A0ABT0SND7_9GAMM</name>
<gene>
    <name evidence="1" type="ORF">M8006_04830</name>
</gene>
<protein>
    <recommendedName>
        <fullName evidence="3">MoeA C-terminal domain-containing protein</fullName>
    </recommendedName>
</protein>
<evidence type="ECO:0000313" key="1">
    <source>
        <dbReference type="EMBL" id="MCL7929313.1"/>
    </source>
</evidence>